<dbReference type="InterPro" id="IPR013766">
    <property type="entry name" value="Thioredoxin_domain"/>
</dbReference>
<evidence type="ECO:0000256" key="2">
    <source>
        <dbReference type="ARBA" id="ARBA00022803"/>
    </source>
</evidence>
<dbReference type="PROSITE" id="PS50005">
    <property type="entry name" value="TPR"/>
    <property type="match status" value="2"/>
</dbReference>
<name>A0A061B725_RHOTO</name>
<feature type="repeat" description="TPR" evidence="3">
    <location>
        <begin position="121"/>
        <end position="154"/>
    </location>
</feature>
<dbReference type="PANTHER" id="PTHR22904">
    <property type="entry name" value="TPR REPEAT CONTAINING PROTEIN"/>
    <property type="match status" value="1"/>
</dbReference>
<dbReference type="SUPFAM" id="SSF48452">
    <property type="entry name" value="TPR-like"/>
    <property type="match status" value="1"/>
</dbReference>
<gene>
    <name evidence="5" type="ORF">RHTO0S_11e03532g</name>
</gene>
<dbReference type="InterPro" id="IPR036249">
    <property type="entry name" value="Thioredoxin-like_sf"/>
</dbReference>
<dbReference type="Gene3D" id="3.40.30.10">
    <property type="entry name" value="Glutaredoxin"/>
    <property type="match status" value="1"/>
</dbReference>
<accession>A0A061B725</accession>
<feature type="repeat" description="TPR" evidence="3">
    <location>
        <begin position="191"/>
        <end position="224"/>
    </location>
</feature>
<dbReference type="GO" id="GO:0051879">
    <property type="term" value="F:Hsp90 protein binding"/>
    <property type="evidence" value="ECO:0007669"/>
    <property type="project" value="TreeGrafter"/>
</dbReference>
<dbReference type="EMBL" id="LK052946">
    <property type="protein sequence ID" value="CDR45709.1"/>
    <property type="molecule type" value="Genomic_DNA"/>
</dbReference>
<dbReference type="GO" id="GO:0006950">
    <property type="term" value="P:response to stress"/>
    <property type="evidence" value="ECO:0007669"/>
    <property type="project" value="UniProtKB-ARBA"/>
</dbReference>
<reference evidence="5" key="1">
    <citation type="journal article" date="2014" name="Genome Announc.">
        <title>Draft genome sequence of Rhodosporidium toruloides CECT1137, an oleaginous yeast of biotechnological interest.</title>
        <authorList>
            <person name="Morin N."/>
            <person name="Calcas X."/>
            <person name="Devillers H."/>
            <person name="Durrens P."/>
            <person name="Sherman D.J."/>
            <person name="Nicaud J.-M."/>
            <person name="Neuveglise C."/>
        </authorList>
    </citation>
    <scope>NUCLEOTIDE SEQUENCE</scope>
    <source>
        <strain evidence="5">CECT1137</strain>
    </source>
</reference>
<organism evidence="5">
    <name type="scientific">Rhodotorula toruloides</name>
    <name type="common">Yeast</name>
    <name type="synonym">Rhodosporidium toruloides</name>
    <dbReference type="NCBI Taxonomy" id="5286"/>
    <lineage>
        <taxon>Eukaryota</taxon>
        <taxon>Fungi</taxon>
        <taxon>Dikarya</taxon>
        <taxon>Basidiomycota</taxon>
        <taxon>Pucciniomycotina</taxon>
        <taxon>Microbotryomycetes</taxon>
        <taxon>Sporidiobolales</taxon>
        <taxon>Sporidiobolaceae</taxon>
        <taxon>Rhodotorula</taxon>
    </lineage>
</organism>
<dbReference type="OrthoDB" id="2121326at2759"/>
<protein>
    <submittedName>
        <fullName evidence="5">RHTO0S11e03532g1_1</fullName>
    </submittedName>
</protein>
<dbReference type="PROSITE" id="PS51352">
    <property type="entry name" value="THIOREDOXIN_2"/>
    <property type="match status" value="1"/>
</dbReference>
<sequence>MSLVEVHTVSDWNNALRSATATGQTVIVDAYATWCGPCKTIAPVFDQLAKQADWVKFVRFDVDKLPQIAQKYKVTAMPTFFAIQAGKVVDTLKGADPAALNRLVYTHAGPNPPIPPLSPEAEAAKEEGNAAFKKGDFEAAKVAYTKAIELAPNSFVLLGNRSLTSLKLSPPDYSSALSDADAAIALAPKWAKGYVRRGEALEGLGRTQEAVKAFEDAVRLGTGTVKTEASQKLEKARAKLA</sequence>
<keyword evidence="2 3" id="KW-0802">TPR repeat</keyword>
<dbReference type="PANTHER" id="PTHR22904:SF523">
    <property type="entry name" value="STRESS-INDUCED-PHOSPHOPROTEIN 1"/>
    <property type="match status" value="1"/>
</dbReference>
<evidence type="ECO:0000256" key="1">
    <source>
        <dbReference type="ARBA" id="ARBA00022737"/>
    </source>
</evidence>
<dbReference type="Pfam" id="PF13181">
    <property type="entry name" value="TPR_8"/>
    <property type="match status" value="1"/>
</dbReference>
<keyword evidence="1" id="KW-0677">Repeat</keyword>
<feature type="domain" description="Thioredoxin" evidence="4">
    <location>
        <begin position="1"/>
        <end position="109"/>
    </location>
</feature>
<dbReference type="SUPFAM" id="SSF52833">
    <property type="entry name" value="Thioredoxin-like"/>
    <property type="match status" value="1"/>
</dbReference>
<dbReference type="CDD" id="cd02947">
    <property type="entry name" value="TRX_family"/>
    <property type="match status" value="1"/>
</dbReference>
<dbReference type="SMART" id="SM00028">
    <property type="entry name" value="TPR"/>
    <property type="match status" value="2"/>
</dbReference>
<dbReference type="Pfam" id="PF00515">
    <property type="entry name" value="TPR_1"/>
    <property type="match status" value="1"/>
</dbReference>
<evidence type="ECO:0000259" key="4">
    <source>
        <dbReference type="PROSITE" id="PS51352"/>
    </source>
</evidence>
<evidence type="ECO:0000256" key="3">
    <source>
        <dbReference type="PROSITE-ProRule" id="PRU00339"/>
    </source>
</evidence>
<dbReference type="Gene3D" id="1.25.40.10">
    <property type="entry name" value="Tetratricopeptide repeat domain"/>
    <property type="match status" value="1"/>
</dbReference>
<evidence type="ECO:0000313" key="5">
    <source>
        <dbReference type="EMBL" id="CDR45709.1"/>
    </source>
</evidence>
<dbReference type="InterPro" id="IPR019734">
    <property type="entry name" value="TPR_rpt"/>
</dbReference>
<dbReference type="InterPro" id="IPR011990">
    <property type="entry name" value="TPR-like_helical_dom_sf"/>
</dbReference>
<proteinExistence type="predicted"/>
<dbReference type="Pfam" id="PF00085">
    <property type="entry name" value="Thioredoxin"/>
    <property type="match status" value="1"/>
</dbReference>
<dbReference type="AlphaFoldDB" id="A0A061B725"/>